<keyword evidence="3" id="KW-1185">Reference proteome</keyword>
<protein>
    <recommendedName>
        <fullName evidence="4">DUF2125 domain-containing protein</fullName>
    </recommendedName>
</protein>
<feature type="transmembrane region" description="Helical" evidence="1">
    <location>
        <begin position="5"/>
        <end position="26"/>
    </location>
</feature>
<gene>
    <name evidence="2" type="ORF">GGR20_003127</name>
</gene>
<keyword evidence="1" id="KW-0812">Transmembrane</keyword>
<dbReference type="InterPro" id="IPR018666">
    <property type="entry name" value="DUF2125"/>
</dbReference>
<dbReference type="AlphaFoldDB" id="A0A7W6IQK5"/>
<dbReference type="Proteomes" id="UP000547011">
    <property type="component" value="Unassembled WGS sequence"/>
</dbReference>
<accession>A0A7W6IQK5</accession>
<organism evidence="2 3">
    <name type="scientific">Devosia subaequoris</name>
    <dbReference type="NCBI Taxonomy" id="395930"/>
    <lineage>
        <taxon>Bacteria</taxon>
        <taxon>Pseudomonadati</taxon>
        <taxon>Pseudomonadota</taxon>
        <taxon>Alphaproteobacteria</taxon>
        <taxon>Hyphomicrobiales</taxon>
        <taxon>Devosiaceae</taxon>
        <taxon>Devosia</taxon>
    </lineage>
</organism>
<evidence type="ECO:0008006" key="4">
    <source>
        <dbReference type="Google" id="ProtNLM"/>
    </source>
</evidence>
<keyword evidence="1" id="KW-1133">Transmembrane helix</keyword>
<keyword evidence="1" id="KW-0472">Membrane</keyword>
<sequence length="323" mass="34407">MKKRIIILGSLVLFVVLAWIGAWLFIAGQLRQQIELQALADGETAPQLVCGSLDIGGFPFRLDVECASASLVSGDLLVEIPYMRASAMVYRPNHLLGAATGPVAISDAFTGTRQEVNWTGSEASLRLENWRIARLSIVADGVTWTDQLFGDTLIAEANHVEAHLLDMPEMHDAEAGRAALAGYLRAEAVSAPGIDMDNLDAEIELEVTALPDDIRNWGAVPFLPDWQQAGGRLRIVGIRASDGSADLNASGELTLDAQGYPTGSISIDSAGVAERIAPYLEEPWRTLVLGVPGQDGRHSNQLNFAAGGMSSGLVPIAALAPLF</sequence>
<dbReference type="Pfam" id="PF09898">
    <property type="entry name" value="DUF2125"/>
    <property type="match status" value="1"/>
</dbReference>
<comment type="caution">
    <text evidence="2">The sequence shown here is derived from an EMBL/GenBank/DDBJ whole genome shotgun (WGS) entry which is preliminary data.</text>
</comment>
<proteinExistence type="predicted"/>
<reference evidence="2 3" key="1">
    <citation type="submission" date="2020-08" db="EMBL/GenBank/DDBJ databases">
        <title>Genomic Encyclopedia of Type Strains, Phase IV (KMG-IV): sequencing the most valuable type-strain genomes for metagenomic binning, comparative biology and taxonomic classification.</title>
        <authorList>
            <person name="Goeker M."/>
        </authorList>
    </citation>
    <scope>NUCLEOTIDE SEQUENCE [LARGE SCALE GENOMIC DNA]</scope>
    <source>
        <strain evidence="2 3">DSM 23447</strain>
    </source>
</reference>
<dbReference type="EMBL" id="JACIEW010000008">
    <property type="protein sequence ID" value="MBB4053467.1"/>
    <property type="molecule type" value="Genomic_DNA"/>
</dbReference>
<name>A0A7W6IQK5_9HYPH</name>
<evidence type="ECO:0000313" key="2">
    <source>
        <dbReference type="EMBL" id="MBB4053467.1"/>
    </source>
</evidence>
<dbReference type="RefSeq" id="WP_183312246.1">
    <property type="nucleotide sequence ID" value="NZ_JACIEW010000008.1"/>
</dbReference>
<evidence type="ECO:0000313" key="3">
    <source>
        <dbReference type="Proteomes" id="UP000547011"/>
    </source>
</evidence>
<evidence type="ECO:0000256" key="1">
    <source>
        <dbReference type="SAM" id="Phobius"/>
    </source>
</evidence>